<dbReference type="AlphaFoldDB" id="A0A2L2XAF6"/>
<keyword evidence="2" id="KW-1185">Reference proteome</keyword>
<dbReference type="EMBL" id="BFAV01000087">
    <property type="protein sequence ID" value="GBF33257.1"/>
    <property type="molecule type" value="Genomic_DNA"/>
</dbReference>
<accession>A0A2L2XAF6</accession>
<name>A0A2L2XAF6_9FIRM</name>
<comment type="caution">
    <text evidence="1">The sequence shown here is derived from an EMBL/GenBank/DDBJ whole genome shotgun (WGS) entry which is preliminary data.</text>
</comment>
<protein>
    <submittedName>
        <fullName evidence="1">Uncharacterized protein</fullName>
    </submittedName>
</protein>
<evidence type="ECO:0000313" key="1">
    <source>
        <dbReference type="EMBL" id="GBF33257.1"/>
    </source>
</evidence>
<organism evidence="1 2">
    <name type="scientific">Desulfocucumis palustris</name>
    <dbReference type="NCBI Taxonomy" id="1898651"/>
    <lineage>
        <taxon>Bacteria</taxon>
        <taxon>Bacillati</taxon>
        <taxon>Bacillota</taxon>
        <taxon>Clostridia</taxon>
        <taxon>Eubacteriales</taxon>
        <taxon>Desulfocucumaceae</taxon>
        <taxon>Desulfocucumis</taxon>
    </lineage>
</organism>
<reference evidence="2" key="1">
    <citation type="submission" date="2018-02" db="EMBL/GenBank/DDBJ databases">
        <title>Genome sequence of Desulfocucumis palustris strain NAW-5.</title>
        <authorList>
            <person name="Watanabe M."/>
            <person name="Kojima H."/>
            <person name="Fukui M."/>
        </authorList>
    </citation>
    <scope>NUCLEOTIDE SEQUENCE [LARGE SCALE GENOMIC DNA]</scope>
    <source>
        <strain evidence="2">NAW-5</strain>
    </source>
</reference>
<gene>
    <name evidence="1" type="ORF">DCCM_2356</name>
</gene>
<evidence type="ECO:0000313" key="2">
    <source>
        <dbReference type="Proteomes" id="UP000239549"/>
    </source>
</evidence>
<dbReference type="Proteomes" id="UP000239549">
    <property type="component" value="Unassembled WGS sequence"/>
</dbReference>
<sequence length="130" mass="15391">MHFYGPFSDELAEEFEEDIQKNHILTISPDNKYIYLPGTKCEAETEKGFSILGDHKEKFDLLLNRFGNKSPGDLELYSTIHFICDTLEVFYKTNDKNHRIEEIKKAKYPKFSEPKILKCYDEMKEWKLIS</sequence>
<proteinExistence type="predicted"/>